<comment type="caution">
    <text evidence="4">The sequence shown here is derived from an EMBL/GenBank/DDBJ whole genome shotgun (WGS) entry which is preliminary data.</text>
</comment>
<dbReference type="OrthoDB" id="9769198at2"/>
<evidence type="ECO:0000313" key="5">
    <source>
        <dbReference type="Proteomes" id="UP000317371"/>
    </source>
</evidence>
<dbReference type="GO" id="GO:0016491">
    <property type="term" value="F:oxidoreductase activity"/>
    <property type="evidence" value="ECO:0007669"/>
    <property type="project" value="UniProtKB-KW"/>
</dbReference>
<dbReference type="CDD" id="cd08231">
    <property type="entry name" value="MDR_TM0436_like"/>
    <property type="match status" value="1"/>
</dbReference>
<dbReference type="InterPro" id="IPR013154">
    <property type="entry name" value="ADH-like_N"/>
</dbReference>
<dbReference type="Gene3D" id="3.40.50.720">
    <property type="entry name" value="NAD(P)-binding Rossmann-like Domain"/>
    <property type="match status" value="1"/>
</dbReference>
<dbReference type="InterPro" id="IPR013149">
    <property type="entry name" value="ADH-like_C"/>
</dbReference>
<dbReference type="InParanoid" id="A0A540VCN8"/>
<dbReference type="InterPro" id="IPR050129">
    <property type="entry name" value="Zn_alcohol_dh"/>
</dbReference>
<feature type="domain" description="Alcohol dehydrogenase-like N-terminal" evidence="3">
    <location>
        <begin position="32"/>
        <end position="156"/>
    </location>
</feature>
<name>A0A540VCN8_9CHLR</name>
<dbReference type="SUPFAM" id="SSF50129">
    <property type="entry name" value="GroES-like"/>
    <property type="match status" value="1"/>
</dbReference>
<dbReference type="InterPro" id="IPR036291">
    <property type="entry name" value="NAD(P)-bd_dom_sf"/>
</dbReference>
<dbReference type="Proteomes" id="UP000317371">
    <property type="component" value="Unassembled WGS sequence"/>
</dbReference>
<sequence>MNKARVAVLPEIKTPAERPFQIREVEIPPLADGAVLGRMVMAGVCGTDVHILHGKVPVRTPAVLGHENVARVEAIGGDTPLYDVTGKQVQVGDLITWLPKSCMQCYNCTILGDPAKCERRIGYGGWVVPADQHPYLVGGFAEYVWILPGSDLVVLPPDLAPEAVVLGDALRIMVHGLERIGGLEYGDTVVIQGCGAVGLMGLILARDAGAGRVIVIGAPATRLALAREYGADETIDITQVPTPERIQQVLELTDGRGADVVFECAGVPAAVAEGLEMVRIDGRYLIAGHYGDAGTVPLNPHLINRKQITITGVWSAANKHFLRGLTLLRKVPLEKLVTHRFPLDAVNEALIAAERQETLKAVIVP</sequence>
<dbReference type="Pfam" id="PF08240">
    <property type="entry name" value="ADH_N"/>
    <property type="match status" value="1"/>
</dbReference>
<keyword evidence="1" id="KW-0560">Oxidoreductase</keyword>
<keyword evidence="5" id="KW-1185">Reference proteome</keyword>
<accession>A0A540VCN8</accession>
<dbReference type="Pfam" id="PF00107">
    <property type="entry name" value="ADH_zinc_N"/>
    <property type="match status" value="1"/>
</dbReference>
<dbReference type="Gene3D" id="3.90.180.10">
    <property type="entry name" value="Medium-chain alcohol dehydrogenases, catalytic domain"/>
    <property type="match status" value="1"/>
</dbReference>
<dbReference type="RefSeq" id="WP_141611271.1">
    <property type="nucleotide sequence ID" value="NZ_VIGC02000023.1"/>
</dbReference>
<dbReference type="EMBL" id="VIGC01000023">
    <property type="protein sequence ID" value="TQE94524.1"/>
    <property type="molecule type" value="Genomic_DNA"/>
</dbReference>
<evidence type="ECO:0000259" key="2">
    <source>
        <dbReference type="Pfam" id="PF00107"/>
    </source>
</evidence>
<dbReference type="AlphaFoldDB" id="A0A540VCN8"/>
<dbReference type="PANTHER" id="PTHR43401">
    <property type="entry name" value="L-THREONINE 3-DEHYDROGENASE"/>
    <property type="match status" value="1"/>
</dbReference>
<evidence type="ECO:0000256" key="1">
    <source>
        <dbReference type="ARBA" id="ARBA00023002"/>
    </source>
</evidence>
<feature type="domain" description="Alcohol dehydrogenase-like C-terminal" evidence="2">
    <location>
        <begin position="196"/>
        <end position="320"/>
    </location>
</feature>
<proteinExistence type="predicted"/>
<organism evidence="4 5">
    <name type="scientific">Litorilinea aerophila</name>
    <dbReference type="NCBI Taxonomy" id="1204385"/>
    <lineage>
        <taxon>Bacteria</taxon>
        <taxon>Bacillati</taxon>
        <taxon>Chloroflexota</taxon>
        <taxon>Caldilineae</taxon>
        <taxon>Caldilineales</taxon>
        <taxon>Caldilineaceae</taxon>
        <taxon>Litorilinea</taxon>
    </lineage>
</organism>
<dbReference type="InterPro" id="IPR011032">
    <property type="entry name" value="GroES-like_sf"/>
</dbReference>
<evidence type="ECO:0000259" key="3">
    <source>
        <dbReference type="Pfam" id="PF08240"/>
    </source>
</evidence>
<evidence type="ECO:0000313" key="4">
    <source>
        <dbReference type="EMBL" id="TQE94524.1"/>
    </source>
</evidence>
<protein>
    <submittedName>
        <fullName evidence="4">Zinc-binding dehydrogenase</fullName>
    </submittedName>
</protein>
<gene>
    <name evidence="4" type="ORF">FKZ61_16625</name>
</gene>
<dbReference type="SUPFAM" id="SSF51735">
    <property type="entry name" value="NAD(P)-binding Rossmann-fold domains"/>
    <property type="match status" value="1"/>
</dbReference>
<reference evidence="4 5" key="1">
    <citation type="submission" date="2019-06" db="EMBL/GenBank/DDBJ databases">
        <title>Genome sequence of Litorilinea aerophila BAA-2444.</title>
        <authorList>
            <person name="Maclea K.S."/>
            <person name="Maurais E.G."/>
            <person name="Iannazzi L.C."/>
        </authorList>
    </citation>
    <scope>NUCLEOTIDE SEQUENCE [LARGE SCALE GENOMIC DNA]</scope>
    <source>
        <strain evidence="4 5">ATCC BAA-2444</strain>
    </source>
</reference>